<reference evidence="4 5" key="1">
    <citation type="submission" date="2016-11" db="EMBL/GenBank/DDBJ databases">
        <authorList>
            <person name="Jaros S."/>
            <person name="Januszkiewicz K."/>
            <person name="Wedrychowicz H."/>
        </authorList>
    </citation>
    <scope>NUCLEOTIDE SEQUENCE [LARGE SCALE GENOMIC DNA]</scope>
    <source>
        <strain evidence="4 5">DSM 26910</strain>
    </source>
</reference>
<dbReference type="Gene3D" id="3.30.1120.10">
    <property type="match status" value="1"/>
</dbReference>
<evidence type="ECO:0000313" key="4">
    <source>
        <dbReference type="EMBL" id="SHE54374.1"/>
    </source>
</evidence>
<sequence length="584" mass="65977">MKHKMLNLIIVITIQFSGCQAKIKQEAQNSESRPNIILIMSDDMGFSDIGCYGGEIQTPNLDNLAQNGIRFTQFYNGARCCPTRATLLTGLYPHQAGMGWMTGIEAENPAYQGDLNSNCVTLAEVAKTAGYSTFMTGKWHVSKNCNEDGPKHNWPLQRGFDRFYGTINGAGNFYDPATLCRDNTLINPFIDEEYPSEDYYYTDAISDEAARFIKERDKESPFFLYMPYTAAHWPMHAKPEDIKKYDGVYDAGWEEIRKNRIVKMKELGLISSDTELSPLDTYPWTEAKNKDVQAERMEIYAAMIDVMDQGIGRVIETLKGEGIYENTLILFLQDNGGCAEEIGTKGETGSWATTAEELVPLKIDEIEYDVIPRVTREGKAILKGEGVAGGPDTTYVAYGQPWANVSNTPFKEYKHWIHEGGISTPLIAHYPNLIKEANSLNSFPSHIIDIMPTLTELMGANYPEEKDGNKIHPMEGISLVPLFKGEEISRDGAICWEHEMNRAVRLGDWKLVSKGELLDGPYARWTNSKLGEWELYNIAEDRSELNDLADTHPEKLKELATIWDEYAERINVFPNPWTESKKEN</sequence>
<name>A0A1M4UCH2_9BACT</name>
<evidence type="ECO:0000256" key="1">
    <source>
        <dbReference type="ARBA" id="ARBA00008779"/>
    </source>
</evidence>
<dbReference type="PANTHER" id="PTHR42693:SF53">
    <property type="entry name" value="ENDO-4-O-SULFATASE"/>
    <property type="match status" value="1"/>
</dbReference>
<proteinExistence type="inferred from homology"/>
<accession>A0A1M4UCH2</accession>
<comment type="similarity">
    <text evidence="1">Belongs to the sulfatase family.</text>
</comment>
<dbReference type="OrthoDB" id="9765065at2"/>
<evidence type="ECO:0000259" key="3">
    <source>
        <dbReference type="Pfam" id="PF00884"/>
    </source>
</evidence>
<dbReference type="InterPro" id="IPR000917">
    <property type="entry name" value="Sulfatase_N"/>
</dbReference>
<evidence type="ECO:0000313" key="5">
    <source>
        <dbReference type="Proteomes" id="UP000184164"/>
    </source>
</evidence>
<keyword evidence="2" id="KW-0378">Hydrolase</keyword>
<dbReference type="Pfam" id="PF00884">
    <property type="entry name" value="Sulfatase"/>
    <property type="match status" value="1"/>
</dbReference>
<dbReference type="InterPro" id="IPR050738">
    <property type="entry name" value="Sulfatase"/>
</dbReference>
<dbReference type="Gene3D" id="3.40.720.10">
    <property type="entry name" value="Alkaline Phosphatase, subunit A"/>
    <property type="match status" value="1"/>
</dbReference>
<evidence type="ECO:0000256" key="2">
    <source>
        <dbReference type="ARBA" id="ARBA00022801"/>
    </source>
</evidence>
<dbReference type="SUPFAM" id="SSF53649">
    <property type="entry name" value="Alkaline phosphatase-like"/>
    <property type="match status" value="1"/>
</dbReference>
<dbReference type="CDD" id="cd16025">
    <property type="entry name" value="PAS_like"/>
    <property type="match status" value="1"/>
</dbReference>
<keyword evidence="5" id="KW-1185">Reference proteome</keyword>
<dbReference type="STRING" id="1484053.SAMN05444274_101641"/>
<dbReference type="PANTHER" id="PTHR42693">
    <property type="entry name" value="ARYLSULFATASE FAMILY MEMBER"/>
    <property type="match status" value="1"/>
</dbReference>
<feature type="domain" description="Sulfatase N-terminal" evidence="3">
    <location>
        <begin position="34"/>
        <end position="460"/>
    </location>
</feature>
<organism evidence="4 5">
    <name type="scientific">Mariniphaga anaerophila</name>
    <dbReference type="NCBI Taxonomy" id="1484053"/>
    <lineage>
        <taxon>Bacteria</taxon>
        <taxon>Pseudomonadati</taxon>
        <taxon>Bacteroidota</taxon>
        <taxon>Bacteroidia</taxon>
        <taxon>Marinilabiliales</taxon>
        <taxon>Prolixibacteraceae</taxon>
        <taxon>Mariniphaga</taxon>
    </lineage>
</organism>
<gene>
    <name evidence="4" type="ORF">SAMN05444274_101641</name>
</gene>
<dbReference type="GO" id="GO:0004065">
    <property type="term" value="F:arylsulfatase activity"/>
    <property type="evidence" value="ECO:0007669"/>
    <property type="project" value="TreeGrafter"/>
</dbReference>
<dbReference type="InterPro" id="IPR017850">
    <property type="entry name" value="Alkaline_phosphatase_core_sf"/>
</dbReference>
<dbReference type="Proteomes" id="UP000184164">
    <property type="component" value="Unassembled WGS sequence"/>
</dbReference>
<protein>
    <submittedName>
        <fullName evidence="4">Arylsulfatase</fullName>
    </submittedName>
</protein>
<dbReference type="AlphaFoldDB" id="A0A1M4UCH2"/>
<dbReference type="EMBL" id="FQUM01000001">
    <property type="protein sequence ID" value="SHE54374.1"/>
    <property type="molecule type" value="Genomic_DNA"/>
</dbReference>